<dbReference type="EMBL" id="CP001390">
    <property type="protein sequence ID" value="ACM18547.1"/>
    <property type="molecule type" value="Genomic_DNA"/>
</dbReference>
<proteinExistence type="predicted"/>
<keyword evidence="1" id="KW-0472">Membrane</keyword>
<keyword evidence="1" id="KW-0812">Transmembrane</keyword>
<evidence type="ECO:0008006" key="4">
    <source>
        <dbReference type="Google" id="ProtNLM"/>
    </source>
</evidence>
<accession>B9M8L2</accession>
<reference evidence="2 3" key="1">
    <citation type="submission" date="2009-01" db="EMBL/GenBank/DDBJ databases">
        <title>Complete sequence of Geobacter sp. FRC-32.</title>
        <authorList>
            <consortium name="US DOE Joint Genome Institute"/>
            <person name="Lucas S."/>
            <person name="Copeland A."/>
            <person name="Lapidus A."/>
            <person name="Glavina del Rio T."/>
            <person name="Dalin E."/>
            <person name="Tice H."/>
            <person name="Bruce D."/>
            <person name="Goodwin L."/>
            <person name="Pitluck S."/>
            <person name="Saunders E."/>
            <person name="Brettin T."/>
            <person name="Detter J.C."/>
            <person name="Han C."/>
            <person name="Larimer F."/>
            <person name="Land M."/>
            <person name="Hauser L."/>
            <person name="Kyrpides N."/>
            <person name="Ovchinnikova G."/>
            <person name="Kostka J."/>
            <person name="Richardson P."/>
        </authorList>
    </citation>
    <scope>NUCLEOTIDE SEQUENCE [LARGE SCALE GENOMIC DNA]</scope>
    <source>
        <strain evidence="3">DSM 22248 / JCM 15807 / FRC-32</strain>
    </source>
</reference>
<organism evidence="2 3">
    <name type="scientific">Geotalea daltonii (strain DSM 22248 / JCM 15807 / FRC-32)</name>
    <name type="common">Geobacter daltonii</name>
    <dbReference type="NCBI Taxonomy" id="316067"/>
    <lineage>
        <taxon>Bacteria</taxon>
        <taxon>Pseudomonadati</taxon>
        <taxon>Thermodesulfobacteriota</taxon>
        <taxon>Desulfuromonadia</taxon>
        <taxon>Geobacterales</taxon>
        <taxon>Geobacteraceae</taxon>
        <taxon>Geotalea</taxon>
    </lineage>
</organism>
<dbReference type="OrthoDB" id="5297034at2"/>
<evidence type="ECO:0000313" key="3">
    <source>
        <dbReference type="Proteomes" id="UP000007721"/>
    </source>
</evidence>
<dbReference type="KEGG" id="geo:Geob_0174"/>
<evidence type="ECO:0000256" key="1">
    <source>
        <dbReference type="SAM" id="Phobius"/>
    </source>
</evidence>
<keyword evidence="1" id="KW-1133">Transmembrane helix</keyword>
<sequence length="107" mass="12249">MTAIGKDWAKLANMPKFIELHSRKKSFLLTLWCIGSILFYLLPICAGYAPDFMKVKLLGRLNVTYFFCLFEFIMTWAIAIIYTHRSNTYFDPLTKEVLADINGGGQA</sequence>
<dbReference type="Pfam" id="PF04341">
    <property type="entry name" value="DUF485"/>
    <property type="match status" value="1"/>
</dbReference>
<dbReference type="Proteomes" id="UP000007721">
    <property type="component" value="Chromosome"/>
</dbReference>
<feature type="transmembrane region" description="Helical" evidence="1">
    <location>
        <begin position="26"/>
        <end position="49"/>
    </location>
</feature>
<feature type="transmembrane region" description="Helical" evidence="1">
    <location>
        <begin position="61"/>
        <end position="82"/>
    </location>
</feature>
<dbReference type="PANTHER" id="PTHR38441:SF1">
    <property type="entry name" value="MEMBRANE PROTEIN"/>
    <property type="match status" value="1"/>
</dbReference>
<name>B9M8L2_GEODF</name>
<dbReference type="AlphaFoldDB" id="B9M8L2"/>
<dbReference type="PANTHER" id="PTHR38441">
    <property type="entry name" value="INTEGRAL MEMBRANE PROTEIN-RELATED"/>
    <property type="match status" value="1"/>
</dbReference>
<evidence type="ECO:0000313" key="2">
    <source>
        <dbReference type="EMBL" id="ACM18547.1"/>
    </source>
</evidence>
<dbReference type="eggNOG" id="COG3162">
    <property type="taxonomic scope" value="Bacteria"/>
</dbReference>
<dbReference type="HOGENOM" id="CLU_123372_3_1_7"/>
<keyword evidence="3" id="KW-1185">Reference proteome</keyword>
<protein>
    <recommendedName>
        <fullName evidence="4">DUF485 domain-containing protein</fullName>
    </recommendedName>
</protein>
<dbReference type="RefSeq" id="WP_012645276.1">
    <property type="nucleotide sequence ID" value="NC_011979.1"/>
</dbReference>
<dbReference type="InterPro" id="IPR007436">
    <property type="entry name" value="DUF485"/>
</dbReference>
<dbReference type="STRING" id="316067.Geob_0174"/>
<gene>
    <name evidence="2" type="ordered locus">Geob_0174</name>
</gene>